<evidence type="ECO:0000313" key="2">
    <source>
        <dbReference type="Proteomes" id="UP000255283"/>
    </source>
</evidence>
<dbReference type="RefSeq" id="WP_004346921.1">
    <property type="nucleotide sequence ID" value="NZ_CALLWX010000003.1"/>
</dbReference>
<dbReference type="GeneID" id="93537354"/>
<comment type="caution">
    <text evidence="1">The sequence shown here is derived from an EMBL/GenBank/DDBJ whole genome shotgun (WGS) entry which is preliminary data.</text>
</comment>
<name>A0AAQ1ZLE8_9BACT</name>
<proteinExistence type="predicted"/>
<reference evidence="1 2" key="1">
    <citation type="submission" date="2018-06" db="EMBL/GenBank/DDBJ databases">
        <authorList>
            <consortium name="Pathogen Informatics"/>
            <person name="Doyle S."/>
        </authorList>
    </citation>
    <scope>NUCLEOTIDE SEQUENCE [LARGE SCALE GENOMIC DNA]</scope>
    <source>
        <strain evidence="1 2">NCTC13063</strain>
    </source>
</reference>
<dbReference type="EMBL" id="UGTJ01000002">
    <property type="protein sequence ID" value="SUB96662.1"/>
    <property type="molecule type" value="Genomic_DNA"/>
</dbReference>
<dbReference type="Proteomes" id="UP000255283">
    <property type="component" value="Unassembled WGS sequence"/>
</dbReference>
<sequence>MMNYDQEIFKVLTEAGENGLKAEKVARHVFNACNSLFCPASYDDVHRYVAQFLQRSARNPDSIIEKADARGVYFLNPDAHETQQLMLRFSRVEEEEESKAPPVDLSLSLF</sequence>
<organism evidence="1 2">
    <name type="scientific">Segatella buccae</name>
    <dbReference type="NCBI Taxonomy" id="28126"/>
    <lineage>
        <taxon>Bacteria</taxon>
        <taxon>Pseudomonadati</taxon>
        <taxon>Bacteroidota</taxon>
        <taxon>Bacteroidia</taxon>
        <taxon>Bacteroidales</taxon>
        <taxon>Prevotellaceae</taxon>
        <taxon>Segatella</taxon>
    </lineage>
</organism>
<protein>
    <submittedName>
        <fullName evidence="1">Uncharacterized protein</fullName>
    </submittedName>
</protein>
<dbReference type="AlphaFoldDB" id="A0AAQ1ZLE8"/>
<evidence type="ECO:0000313" key="1">
    <source>
        <dbReference type="EMBL" id="SUB96662.1"/>
    </source>
</evidence>
<accession>A0AAQ1ZLE8</accession>
<gene>
    <name evidence="1" type="ORF">NCTC13063_02432</name>
</gene>